<dbReference type="Proteomes" id="UP000295604">
    <property type="component" value="Unassembled WGS sequence"/>
</dbReference>
<proteinExistence type="predicted"/>
<feature type="compositionally biased region" description="Polar residues" evidence="1">
    <location>
        <begin position="33"/>
        <end position="44"/>
    </location>
</feature>
<protein>
    <submittedName>
        <fullName evidence="2">Uncharacterized protein</fullName>
    </submittedName>
</protein>
<feature type="compositionally biased region" description="Polar residues" evidence="1">
    <location>
        <begin position="1"/>
        <end position="22"/>
    </location>
</feature>
<dbReference type="AlphaFoldDB" id="A0A4R8TUE6"/>
<evidence type="ECO:0000313" key="2">
    <source>
        <dbReference type="EMBL" id="TEA22288.1"/>
    </source>
</evidence>
<keyword evidence="3" id="KW-1185">Reference proteome</keyword>
<organism evidence="2 3">
    <name type="scientific">Colletotrichum sidae</name>
    <dbReference type="NCBI Taxonomy" id="1347389"/>
    <lineage>
        <taxon>Eukaryota</taxon>
        <taxon>Fungi</taxon>
        <taxon>Dikarya</taxon>
        <taxon>Ascomycota</taxon>
        <taxon>Pezizomycotina</taxon>
        <taxon>Sordariomycetes</taxon>
        <taxon>Hypocreomycetidae</taxon>
        <taxon>Glomerellales</taxon>
        <taxon>Glomerellaceae</taxon>
        <taxon>Colletotrichum</taxon>
        <taxon>Colletotrichum orbiculare species complex</taxon>
    </lineage>
</organism>
<comment type="caution">
    <text evidence="2">The sequence shown here is derived from an EMBL/GenBank/DDBJ whole genome shotgun (WGS) entry which is preliminary data.</text>
</comment>
<evidence type="ECO:0000256" key="1">
    <source>
        <dbReference type="SAM" id="MobiDB-lite"/>
    </source>
</evidence>
<sequence length="253" mass="28840">MDSRTIENTMQQSTSTDNETQTPSPPIGEAHDTLSSIGKINQPSEPVGEIHHRPTPLGEAFQPPTPLGEAHQPSDRSYSTKPQEYLRIPGLTFDQVPLLIPYTHRAALTYLQPRNASLHLSHRQYYDLLTPFYEVASRVVDVFHLCSDAVTHDCPQPRTGESTADFGPLFERVREDLGRNARLAGMTGADVMWIAYMYTQAWESTPTLTKRRDREYWKRGDIHQLHDLLRDWSALLRRRGLQWTDVFGALFGL</sequence>
<dbReference type="EMBL" id="QAPF01000007">
    <property type="protein sequence ID" value="TEA22288.1"/>
    <property type="molecule type" value="Genomic_DNA"/>
</dbReference>
<gene>
    <name evidence="2" type="ORF">C8034_v007024</name>
</gene>
<feature type="region of interest" description="Disordered" evidence="1">
    <location>
        <begin position="1"/>
        <end position="80"/>
    </location>
</feature>
<reference evidence="2 3" key="1">
    <citation type="submission" date="2018-11" db="EMBL/GenBank/DDBJ databases">
        <title>Genome sequence and assembly of Colletotrichum sidae.</title>
        <authorList>
            <person name="Gan P."/>
            <person name="Shirasu K."/>
        </authorList>
    </citation>
    <scope>NUCLEOTIDE SEQUENCE [LARGE SCALE GENOMIC DNA]</scope>
    <source>
        <strain evidence="2 3">CBS 518.97</strain>
    </source>
</reference>
<accession>A0A4R8TUE6</accession>
<evidence type="ECO:0000313" key="3">
    <source>
        <dbReference type="Proteomes" id="UP000295604"/>
    </source>
</evidence>
<name>A0A4R8TUE6_9PEZI</name>